<gene>
    <name evidence="9" type="ORF">B6D06_06400</name>
</gene>
<dbReference type="GO" id="GO:0005886">
    <property type="term" value="C:plasma membrane"/>
    <property type="evidence" value="ECO:0007669"/>
    <property type="project" value="UniProtKB-SubCell"/>
</dbReference>
<dbReference type="Gene3D" id="3.40.720.10">
    <property type="entry name" value="Alkaline Phosphatase, subunit A"/>
    <property type="match status" value="1"/>
</dbReference>
<sequence length="571" mass="66737">MVAMQKLDNSVSFNWCSLLYVMLFFCYFSCSLQLYIALSGHANFIGLRDSIIYSMIWLVPVLFFPRYTKKIATVYGIIIGGLSLISIGYFTIYRQEFSQSVFFVMAESNYNESHEFISQYLSIKLVIVLLIYILLGFFLWLKVKPVYVKNMTKWLVSIIIVIYALMPLCIGVVIKKMSFEQATQHLLTRMETTVPWQLINSYLAYRSQLSNMENILNHLQTLPKFENLTDANGDTPRTLVLVIGESTTRNRMGIYGYERNTTPLIEQFKQDNPDFVVFNDVVSSRPYTIEILQQALTLADEQNPDLYLSKPSLIHLMKQAGYKTFWITNQQTMTKRNTMLTMFSQQADEQFYMNNDRNQSSRQYDSSVFEPFKKVLHDPAEKKFIVIHLLGTHMKYELRYPQSAEYQRFNDRSDLAFKLDDDKLKVYNSYDNAIIYNDFVTTKLFNLFKDSQANGFMLYFSDHGEDVYQTPPHDVLGRNEKAPTKVMYTVPFMLWQSPKWLANHPNNYQSYVNRKFSTQDLIHTWSDLAGLSYNSYAPEKSIVNAKFEQPIRWIGDPHDKKGLTDFDKLTK</sequence>
<keyword evidence="6 7" id="KW-0472">Membrane</keyword>
<feature type="transmembrane region" description="Helical" evidence="7">
    <location>
        <begin position="153"/>
        <end position="174"/>
    </location>
</feature>
<feature type="transmembrane region" description="Helical" evidence="7">
    <location>
        <begin position="120"/>
        <end position="141"/>
    </location>
</feature>
<evidence type="ECO:0000256" key="1">
    <source>
        <dbReference type="ARBA" id="ARBA00004651"/>
    </source>
</evidence>
<reference evidence="9 10" key="1">
    <citation type="submission" date="2017-03" db="EMBL/GenBank/DDBJ databases">
        <title>Comparative genomics of honeybee gut symbionts reveal geographically distinct and subgroup specific antibiotic resistance.</title>
        <authorList>
            <person name="Ludvigsen J."/>
            <person name="Porcellato D."/>
            <person name="Labee-Lund T.M."/>
            <person name="Amdam G.V."/>
            <person name="Rudi K."/>
        </authorList>
    </citation>
    <scope>NUCLEOTIDE SEQUENCE [LARGE SCALE GENOMIC DNA]</scope>
    <source>
        <strain evidence="9 10">A-4-12</strain>
    </source>
</reference>
<dbReference type="InterPro" id="IPR040423">
    <property type="entry name" value="PEA_transferase"/>
</dbReference>
<keyword evidence="2" id="KW-1003">Cell membrane</keyword>
<evidence type="ECO:0000256" key="7">
    <source>
        <dbReference type="SAM" id="Phobius"/>
    </source>
</evidence>
<feature type="transmembrane region" description="Helical" evidence="7">
    <location>
        <begin position="12"/>
        <end position="38"/>
    </location>
</feature>
<evidence type="ECO:0000256" key="4">
    <source>
        <dbReference type="ARBA" id="ARBA00022692"/>
    </source>
</evidence>
<dbReference type="AlphaFoldDB" id="A0A242NUI4"/>
<dbReference type="GO" id="GO:0016776">
    <property type="term" value="F:phosphotransferase activity, phosphate group as acceptor"/>
    <property type="evidence" value="ECO:0007669"/>
    <property type="project" value="TreeGrafter"/>
</dbReference>
<dbReference type="EMBL" id="NASK01000094">
    <property type="protein sequence ID" value="OTQ49619.1"/>
    <property type="molecule type" value="Genomic_DNA"/>
</dbReference>
<dbReference type="Proteomes" id="UP000194968">
    <property type="component" value="Unassembled WGS sequence"/>
</dbReference>
<dbReference type="InterPro" id="IPR058130">
    <property type="entry name" value="PEA_transf_C"/>
</dbReference>
<evidence type="ECO:0000256" key="5">
    <source>
        <dbReference type="ARBA" id="ARBA00022989"/>
    </source>
</evidence>
<dbReference type="InterPro" id="IPR017850">
    <property type="entry name" value="Alkaline_phosphatase_core_sf"/>
</dbReference>
<evidence type="ECO:0000256" key="2">
    <source>
        <dbReference type="ARBA" id="ARBA00022475"/>
    </source>
</evidence>
<keyword evidence="5 7" id="KW-1133">Transmembrane helix</keyword>
<evidence type="ECO:0000256" key="3">
    <source>
        <dbReference type="ARBA" id="ARBA00022679"/>
    </source>
</evidence>
<feature type="transmembrane region" description="Helical" evidence="7">
    <location>
        <begin position="74"/>
        <end position="93"/>
    </location>
</feature>
<evidence type="ECO:0000313" key="9">
    <source>
        <dbReference type="EMBL" id="OTQ49619.1"/>
    </source>
</evidence>
<evidence type="ECO:0000313" key="10">
    <source>
        <dbReference type="Proteomes" id="UP000194968"/>
    </source>
</evidence>
<feature type="transmembrane region" description="Helical" evidence="7">
    <location>
        <begin position="50"/>
        <end position="67"/>
    </location>
</feature>
<dbReference type="Pfam" id="PF00884">
    <property type="entry name" value="Sulfatase"/>
    <property type="match status" value="1"/>
</dbReference>
<dbReference type="PANTHER" id="PTHR30443:SF2">
    <property type="entry name" value="PHOSPHOETHANOLAMINE TRANSFERASE EPTC"/>
    <property type="match status" value="1"/>
</dbReference>
<protein>
    <recommendedName>
        <fullName evidence="8">Sulfatase N-terminal domain-containing protein</fullName>
    </recommendedName>
</protein>
<dbReference type="GO" id="GO:0009244">
    <property type="term" value="P:lipopolysaccharide core region biosynthetic process"/>
    <property type="evidence" value="ECO:0007669"/>
    <property type="project" value="TreeGrafter"/>
</dbReference>
<evidence type="ECO:0000259" key="8">
    <source>
        <dbReference type="Pfam" id="PF00884"/>
    </source>
</evidence>
<dbReference type="PANTHER" id="PTHR30443">
    <property type="entry name" value="INNER MEMBRANE PROTEIN"/>
    <property type="match status" value="1"/>
</dbReference>
<feature type="domain" description="Sulfatase N-terminal" evidence="8">
    <location>
        <begin position="237"/>
        <end position="530"/>
    </location>
</feature>
<dbReference type="CDD" id="cd16017">
    <property type="entry name" value="LptA"/>
    <property type="match status" value="1"/>
</dbReference>
<comment type="caution">
    <text evidence="9">The sequence shown here is derived from an EMBL/GenBank/DDBJ whole genome shotgun (WGS) entry which is preliminary data.</text>
</comment>
<keyword evidence="4 7" id="KW-0812">Transmembrane</keyword>
<organism evidence="9 10">
    <name type="scientific">Gilliamella apis</name>
    <dbReference type="NCBI Taxonomy" id="1970738"/>
    <lineage>
        <taxon>Bacteria</taxon>
        <taxon>Pseudomonadati</taxon>
        <taxon>Pseudomonadota</taxon>
        <taxon>Gammaproteobacteria</taxon>
        <taxon>Orbales</taxon>
        <taxon>Orbaceae</taxon>
        <taxon>Gilliamella</taxon>
    </lineage>
</organism>
<dbReference type="NCBIfam" id="NF007933">
    <property type="entry name" value="PRK10649.1"/>
    <property type="match status" value="1"/>
</dbReference>
<evidence type="ECO:0000256" key="6">
    <source>
        <dbReference type="ARBA" id="ARBA00023136"/>
    </source>
</evidence>
<name>A0A242NUI4_9GAMM</name>
<dbReference type="InterPro" id="IPR000917">
    <property type="entry name" value="Sulfatase_N"/>
</dbReference>
<comment type="subcellular location">
    <subcellularLocation>
        <location evidence="1">Cell membrane</location>
        <topology evidence="1">Multi-pass membrane protein</topology>
    </subcellularLocation>
</comment>
<proteinExistence type="predicted"/>
<accession>A0A242NUI4</accession>
<keyword evidence="3" id="KW-0808">Transferase</keyword>
<dbReference type="SUPFAM" id="SSF53649">
    <property type="entry name" value="Alkaline phosphatase-like"/>
    <property type="match status" value="1"/>
</dbReference>